<evidence type="ECO:0000256" key="3">
    <source>
        <dbReference type="ARBA" id="ARBA00023136"/>
    </source>
</evidence>
<comment type="subcellular location">
    <subcellularLocation>
        <location evidence="1">Cell membrane</location>
    </subcellularLocation>
</comment>
<evidence type="ECO:0000256" key="2">
    <source>
        <dbReference type="ARBA" id="ARBA00022475"/>
    </source>
</evidence>
<keyword evidence="2" id="KW-1003">Cell membrane</keyword>
<dbReference type="InterPro" id="IPR003660">
    <property type="entry name" value="HAMP_dom"/>
</dbReference>
<feature type="transmembrane region" description="Helical" evidence="4">
    <location>
        <begin position="181"/>
        <end position="206"/>
    </location>
</feature>
<evidence type="ECO:0000256" key="1">
    <source>
        <dbReference type="ARBA" id="ARBA00004236"/>
    </source>
</evidence>
<dbReference type="PANTHER" id="PTHR32089">
    <property type="entry name" value="METHYL-ACCEPTING CHEMOTAXIS PROTEIN MCPB"/>
    <property type="match status" value="1"/>
</dbReference>
<evidence type="ECO:0000313" key="6">
    <source>
        <dbReference type="EMBL" id="MDR6550891.1"/>
    </source>
</evidence>
<dbReference type="PANTHER" id="PTHR32089:SF112">
    <property type="entry name" value="LYSOZYME-LIKE PROTEIN-RELATED"/>
    <property type="match status" value="1"/>
</dbReference>
<evidence type="ECO:0000259" key="5">
    <source>
        <dbReference type="PROSITE" id="PS50885"/>
    </source>
</evidence>
<dbReference type="RefSeq" id="WP_310226082.1">
    <property type="nucleotide sequence ID" value="NZ_JAVDSB010000002.1"/>
</dbReference>
<dbReference type="SMART" id="SM00304">
    <property type="entry name" value="HAMP"/>
    <property type="match status" value="1"/>
</dbReference>
<reference evidence="6 7" key="1">
    <citation type="submission" date="2023-07" db="EMBL/GenBank/DDBJ databases">
        <title>Sorghum-associated microbial communities from plants grown in Nebraska, USA.</title>
        <authorList>
            <person name="Schachtman D."/>
        </authorList>
    </citation>
    <scope>NUCLEOTIDE SEQUENCE [LARGE SCALE GENOMIC DNA]</scope>
    <source>
        <strain evidence="6 7">CC258</strain>
    </source>
</reference>
<dbReference type="EMBL" id="JAVDSB010000002">
    <property type="protein sequence ID" value="MDR6550891.1"/>
    <property type="molecule type" value="Genomic_DNA"/>
</dbReference>
<evidence type="ECO:0000313" key="7">
    <source>
        <dbReference type="Proteomes" id="UP001267290"/>
    </source>
</evidence>
<feature type="domain" description="HAMP" evidence="5">
    <location>
        <begin position="208"/>
        <end position="259"/>
    </location>
</feature>
<evidence type="ECO:0000256" key="4">
    <source>
        <dbReference type="SAM" id="Phobius"/>
    </source>
</evidence>
<accession>A0ABU1NTT3</accession>
<dbReference type="PROSITE" id="PS50885">
    <property type="entry name" value="HAMP"/>
    <property type="match status" value="1"/>
</dbReference>
<keyword evidence="3 4" id="KW-0472">Membrane</keyword>
<dbReference type="Gene3D" id="6.10.340.10">
    <property type="match status" value="1"/>
</dbReference>
<dbReference type="CDD" id="cd06225">
    <property type="entry name" value="HAMP"/>
    <property type="match status" value="1"/>
</dbReference>
<dbReference type="SUPFAM" id="SSF158472">
    <property type="entry name" value="HAMP domain-like"/>
    <property type="match status" value="1"/>
</dbReference>
<keyword evidence="7" id="KW-1185">Reference proteome</keyword>
<sequence length="310" mass="34669">MKITTWLKATSGVFILLSVLNGASIYLLDSSVAHERSAVEQQAVFKQLGIDLANASDYLTNEARAYVQFGDKVHYDNYWREVNETKTVDNVLAKLTQLGAPKEELDVIANAKQNSDMLVTTEEAAMKAVESKDFTKARQLMFDSNYDSSRNIIMESVQQFQHLMNTREESEATAAKNEASLLLTLTILFLVITFAILLAMIIMIFVKLKPLQLVNEKIAELAKSGGDLTARLHYTSKDEIGEISNSLNAMMEALQSIIRDVLAEESLKGVKSVNDMTVKQNILVKEVSTFTELLSKDSRNLENLVMKFKV</sequence>
<comment type="caution">
    <text evidence="6">The sequence shown here is derived from an EMBL/GenBank/DDBJ whole genome shotgun (WGS) entry which is preliminary data.</text>
</comment>
<keyword evidence="4" id="KW-1133">Transmembrane helix</keyword>
<gene>
    <name evidence="6" type="ORF">J2736_002078</name>
</gene>
<proteinExistence type="predicted"/>
<dbReference type="Pfam" id="PF00672">
    <property type="entry name" value="HAMP"/>
    <property type="match status" value="1"/>
</dbReference>
<keyword evidence="4" id="KW-0812">Transmembrane</keyword>
<protein>
    <submittedName>
        <fullName evidence="6">Methyl-accepting chemotaxis protein</fullName>
    </submittedName>
</protein>
<name>A0ABU1NTT3_9BACL</name>
<dbReference type="Proteomes" id="UP001267290">
    <property type="component" value="Unassembled WGS sequence"/>
</dbReference>
<organism evidence="6 7">
    <name type="scientific">Paenibacillus qinlingensis</name>
    <dbReference type="NCBI Taxonomy" id="1837343"/>
    <lineage>
        <taxon>Bacteria</taxon>
        <taxon>Bacillati</taxon>
        <taxon>Bacillota</taxon>
        <taxon>Bacilli</taxon>
        <taxon>Bacillales</taxon>
        <taxon>Paenibacillaceae</taxon>
        <taxon>Paenibacillus</taxon>
    </lineage>
</organism>